<gene>
    <name evidence="7" type="ORF">FF011L_17550</name>
</gene>
<dbReference type="PANTHER" id="PTHR35889">
    <property type="entry name" value="CYCLOINULO-OLIGOSACCHARIDE FRUCTANOTRANSFERASE-RELATED"/>
    <property type="match status" value="1"/>
</dbReference>
<keyword evidence="8" id="KW-1185">Reference proteome</keyword>
<dbReference type="AlphaFoldDB" id="A0A517MDN6"/>
<dbReference type="InterPro" id="IPR009056">
    <property type="entry name" value="Cyt_c-like_dom"/>
</dbReference>
<sequence length="888" mass="98914">MSAHVFAVEQRSWLVSVLLFTVGVVCVDVARTDADEKIDFFESKVRPLLIEHCYECHSLEADESAGDYRLDSAAAMLRGGSRGPSIVAGDAAKSLFLKAVEYKDSELEMPPSGKLSDEQIDVLRQWVEAGAVDPRSTEEEAAHATPAKVDPAQHWAFQPFRRAAPPQKIEQPAHDILDALVAEHLNGDLESGKDDRRNPVASPETLIRRLTFDLTGLAPTKNEIDSFIEDSRIDAYERLVDRLLASPAFGERFGRYWLDVARYADTVGYTLAGRERRLAGSHLYRDWTIKAFNQDLPYDEMIRYQLAADRLDPENKAGHLDAMGFLTVGRRFLRRHDTIDDRIDVISRGLLGLTVACARCHDHKFDPIPTLDYYSLYGVISSSREKEDGPSPLMLEDHNPRDSHVFVRGQAGNRGPKAPREYLTALRGEQSIPLTTGSGRIDLAEQIASAENPLTARVMVNRVWGHLIGKPLLSTPSDFGVRSPAPEIPALMDDLASEFAEDWSLKRLVRRIVTTHIYQQSSTATEESITADPDNQQLARANRRRRDFESLRDNLLLASGRLSRTLGGEPVEITVTPAIPRRTVYAFIDRQNLPGIFRTFDFASPDAHTPQRAFTTVPQQALFLLNDPMVLDAAADVANRAMREVAEDDPAEWIQAIYGYVLGRTPSKAEHEAALTFLKLPESTMQPSPDPRSVWEYGYSTITESGAASSFTPFPKFEEGRWKHDKAETDPAYKYLFLTKGGGHPGNGNDLVPNRRWVPPADGEVEILGALEHPSMKGNGVKIVIASGDKVYWQTDLHKRKQPYGPIRVPVKKGQAIDFLAGDNGGTNSDSFRWKISLHFKGTAGEQVDSDSELDFSGPFQPGQNEPLTRPQQLAHALLMSNEFIFVD</sequence>
<evidence type="ECO:0000256" key="2">
    <source>
        <dbReference type="ARBA" id="ARBA00022723"/>
    </source>
</evidence>
<organism evidence="7 8">
    <name type="scientific">Roseimaritima multifibrata</name>
    <dbReference type="NCBI Taxonomy" id="1930274"/>
    <lineage>
        <taxon>Bacteria</taxon>
        <taxon>Pseudomonadati</taxon>
        <taxon>Planctomycetota</taxon>
        <taxon>Planctomycetia</taxon>
        <taxon>Pirellulales</taxon>
        <taxon>Pirellulaceae</taxon>
        <taxon>Roseimaritima</taxon>
    </lineage>
</organism>
<dbReference type="PROSITE" id="PS51007">
    <property type="entry name" value="CYTC"/>
    <property type="match status" value="1"/>
</dbReference>
<dbReference type="InterPro" id="IPR011444">
    <property type="entry name" value="DUF1549"/>
</dbReference>
<dbReference type="GO" id="GO:0046872">
    <property type="term" value="F:metal ion binding"/>
    <property type="evidence" value="ECO:0007669"/>
    <property type="project" value="UniProtKB-KW"/>
</dbReference>
<protein>
    <submittedName>
        <fullName evidence="7">Planctomycete cytochrome C</fullName>
    </submittedName>
</protein>
<evidence type="ECO:0000256" key="3">
    <source>
        <dbReference type="ARBA" id="ARBA00023004"/>
    </source>
</evidence>
<dbReference type="Pfam" id="PF07583">
    <property type="entry name" value="PSCyt2"/>
    <property type="match status" value="1"/>
</dbReference>
<dbReference type="GO" id="GO:0020037">
    <property type="term" value="F:heme binding"/>
    <property type="evidence" value="ECO:0007669"/>
    <property type="project" value="InterPro"/>
</dbReference>
<feature type="region of interest" description="Disordered" evidence="5">
    <location>
        <begin position="522"/>
        <end position="543"/>
    </location>
</feature>
<evidence type="ECO:0000256" key="5">
    <source>
        <dbReference type="SAM" id="MobiDB-lite"/>
    </source>
</evidence>
<keyword evidence="2 4" id="KW-0479">Metal-binding</keyword>
<evidence type="ECO:0000259" key="6">
    <source>
        <dbReference type="PROSITE" id="PS51007"/>
    </source>
</evidence>
<dbReference type="InterPro" id="IPR011429">
    <property type="entry name" value="Cyt_c_Planctomycete-type"/>
</dbReference>
<feature type="region of interest" description="Disordered" evidence="5">
    <location>
        <begin position="848"/>
        <end position="868"/>
    </location>
</feature>
<feature type="domain" description="Cytochrome c" evidence="6">
    <location>
        <begin position="32"/>
        <end position="131"/>
    </location>
</feature>
<evidence type="ECO:0000256" key="4">
    <source>
        <dbReference type="PROSITE-ProRule" id="PRU00433"/>
    </source>
</evidence>
<evidence type="ECO:0000313" key="8">
    <source>
        <dbReference type="Proteomes" id="UP000320672"/>
    </source>
</evidence>
<dbReference type="InterPro" id="IPR022655">
    <property type="entry name" value="DUF1553"/>
</dbReference>
<proteinExistence type="predicted"/>
<keyword evidence="3 4" id="KW-0408">Iron</keyword>
<dbReference type="KEGG" id="rml:FF011L_17550"/>
<evidence type="ECO:0000313" key="7">
    <source>
        <dbReference type="EMBL" id="QDS93000.1"/>
    </source>
</evidence>
<dbReference type="Pfam" id="PF07587">
    <property type="entry name" value="PSD1"/>
    <property type="match status" value="1"/>
</dbReference>
<dbReference type="EMBL" id="CP036262">
    <property type="protein sequence ID" value="QDS93000.1"/>
    <property type="molecule type" value="Genomic_DNA"/>
</dbReference>
<dbReference type="Pfam" id="PF07635">
    <property type="entry name" value="PSCyt1"/>
    <property type="match status" value="1"/>
</dbReference>
<dbReference type="GO" id="GO:0009055">
    <property type="term" value="F:electron transfer activity"/>
    <property type="evidence" value="ECO:0007669"/>
    <property type="project" value="InterPro"/>
</dbReference>
<dbReference type="SUPFAM" id="SSF46626">
    <property type="entry name" value="Cytochrome c"/>
    <property type="match status" value="1"/>
</dbReference>
<dbReference type="OrthoDB" id="127107at2"/>
<evidence type="ECO:0000256" key="1">
    <source>
        <dbReference type="ARBA" id="ARBA00022617"/>
    </source>
</evidence>
<dbReference type="Proteomes" id="UP000320672">
    <property type="component" value="Chromosome"/>
</dbReference>
<dbReference type="InterPro" id="IPR036909">
    <property type="entry name" value="Cyt_c-like_dom_sf"/>
</dbReference>
<accession>A0A517MDN6</accession>
<name>A0A517MDN6_9BACT</name>
<dbReference type="PANTHER" id="PTHR35889:SF3">
    <property type="entry name" value="F-BOX DOMAIN-CONTAINING PROTEIN"/>
    <property type="match status" value="1"/>
</dbReference>
<reference evidence="7 8" key="1">
    <citation type="submission" date="2019-02" db="EMBL/GenBank/DDBJ databases">
        <title>Deep-cultivation of Planctomycetes and their phenomic and genomic characterization uncovers novel biology.</title>
        <authorList>
            <person name="Wiegand S."/>
            <person name="Jogler M."/>
            <person name="Boedeker C."/>
            <person name="Pinto D."/>
            <person name="Vollmers J."/>
            <person name="Rivas-Marin E."/>
            <person name="Kohn T."/>
            <person name="Peeters S.H."/>
            <person name="Heuer A."/>
            <person name="Rast P."/>
            <person name="Oberbeckmann S."/>
            <person name="Bunk B."/>
            <person name="Jeske O."/>
            <person name="Meyerdierks A."/>
            <person name="Storesund J.E."/>
            <person name="Kallscheuer N."/>
            <person name="Luecker S."/>
            <person name="Lage O.M."/>
            <person name="Pohl T."/>
            <person name="Merkel B.J."/>
            <person name="Hornburger P."/>
            <person name="Mueller R.-W."/>
            <person name="Bruemmer F."/>
            <person name="Labrenz M."/>
            <person name="Spormann A.M."/>
            <person name="Op den Camp H."/>
            <person name="Overmann J."/>
            <person name="Amann R."/>
            <person name="Jetten M.S.M."/>
            <person name="Mascher T."/>
            <person name="Medema M.H."/>
            <person name="Devos D.P."/>
            <person name="Kaster A.-K."/>
            <person name="Ovreas L."/>
            <person name="Rohde M."/>
            <person name="Galperin M.Y."/>
            <person name="Jogler C."/>
        </authorList>
    </citation>
    <scope>NUCLEOTIDE SEQUENCE [LARGE SCALE GENOMIC DNA]</scope>
    <source>
        <strain evidence="7 8">FF011L</strain>
    </source>
</reference>
<keyword evidence="1 4" id="KW-0349">Heme</keyword>